<dbReference type="Gene3D" id="3.40.50.10490">
    <property type="entry name" value="Glucose-6-phosphate isomerase like protein, domain 1"/>
    <property type="match status" value="2"/>
</dbReference>
<reference evidence="11" key="1">
    <citation type="submission" date="2016-01" db="EMBL/GenBank/DDBJ databases">
        <authorList>
            <person name="Mitreva M."/>
            <person name="Pepin K.H."/>
            <person name="Mihindukulasuriya K.A."/>
            <person name="Fulton R."/>
            <person name="Fronick C."/>
            <person name="O'Laughlin M."/>
            <person name="Miner T."/>
            <person name="Herter B."/>
            <person name="Rosa B.A."/>
            <person name="Cordes M."/>
            <person name="Tomlinson C."/>
            <person name="Wollam A."/>
            <person name="Palsikar V.B."/>
            <person name="Mardis E.R."/>
            <person name="Wilson R.K."/>
        </authorList>
    </citation>
    <scope>NUCLEOTIDE SEQUENCE [LARGE SCALE GENOMIC DNA]</scope>
    <source>
        <strain evidence="11">KA00274</strain>
    </source>
</reference>
<comment type="subcellular location">
    <subcellularLocation>
        <location evidence="8">Cytoplasm</location>
    </subcellularLocation>
</comment>
<evidence type="ECO:0000313" key="11">
    <source>
        <dbReference type="Proteomes" id="UP000070080"/>
    </source>
</evidence>
<dbReference type="NCBIfam" id="NF010697">
    <property type="entry name" value="PRK14097.1"/>
    <property type="match status" value="1"/>
</dbReference>
<dbReference type="GO" id="GO:0005829">
    <property type="term" value="C:cytosol"/>
    <property type="evidence" value="ECO:0007669"/>
    <property type="project" value="TreeGrafter"/>
</dbReference>
<dbReference type="Pfam" id="PF00342">
    <property type="entry name" value="PGI"/>
    <property type="match status" value="1"/>
</dbReference>
<dbReference type="PROSITE" id="PS51463">
    <property type="entry name" value="P_GLUCOSE_ISOMERASE_3"/>
    <property type="match status" value="1"/>
</dbReference>
<comment type="similarity">
    <text evidence="2 8 9">Belongs to the GPI family.</text>
</comment>
<comment type="caution">
    <text evidence="10">The sequence shown here is derived from an EMBL/GenBank/DDBJ whole genome shotgun (WGS) entry which is preliminary data.</text>
</comment>
<dbReference type="PRINTS" id="PR00662">
    <property type="entry name" value="G6PISOMERASE"/>
</dbReference>
<dbReference type="HAMAP" id="MF_00473">
    <property type="entry name" value="G6P_isomerase"/>
    <property type="match status" value="1"/>
</dbReference>
<dbReference type="CDD" id="cd05015">
    <property type="entry name" value="SIS_PGI_1"/>
    <property type="match status" value="1"/>
</dbReference>
<evidence type="ECO:0000256" key="4">
    <source>
        <dbReference type="ARBA" id="ARBA00022490"/>
    </source>
</evidence>
<feature type="active site" description="Proton donor" evidence="8">
    <location>
        <position position="284"/>
    </location>
</feature>
<evidence type="ECO:0000256" key="8">
    <source>
        <dbReference type="HAMAP-Rule" id="MF_00473"/>
    </source>
</evidence>
<dbReference type="CDD" id="cd05016">
    <property type="entry name" value="SIS_PGI_2"/>
    <property type="match status" value="1"/>
</dbReference>
<dbReference type="InterPro" id="IPR001672">
    <property type="entry name" value="G6P_Isomerase"/>
</dbReference>
<dbReference type="UniPathway" id="UPA00138"/>
<dbReference type="EC" id="5.3.1.9" evidence="8"/>
<sequence>MLNFNYTNAAPFLAKNELAALQAQLQIADKALHDGSNLGSDFLGWVDLPTNYDQAELDTILQIAERLRKEIDCLVVIGIGGSYLGARAVHSAFAQSLTGQVKNSPELLFAGFQLSGDYMNELLHYLEGKRFAINVISKSGTTTEPAVSFRILRSLLEKQVGAEKARSLIFATTDAHKGALKQFSTDKGYQTFVVPDNVGGRFTVLTAVGLFPLAVAGIDVKKLLEGAKSMQDLCAQTKDLTNPSWAYAALRNSLYRQGKGIEILVNYDLRLNYFSEWWKQLFGESEGKFKRGIFPASVSNTTDLHSMGQFIQEGKRAMFETVLWVNKSNSSCLIPNDPDNIDGLNFLSGKELQEVNHKAMQGTAIAHADGGVPNSLLTIDSISEYDLGQMIYFFEYAVGLSGYLNAVNPFDQPGVELYKQNMYALIGKPGFEERKQELEARLAEQAE</sequence>
<keyword evidence="5 8" id="KW-0324">Glycolysis</keyword>
<dbReference type="UniPathway" id="UPA00109">
    <property type="reaction ID" value="UER00181"/>
</dbReference>
<evidence type="ECO:0000256" key="7">
    <source>
        <dbReference type="ARBA" id="ARBA00029321"/>
    </source>
</evidence>
<dbReference type="InterPro" id="IPR035476">
    <property type="entry name" value="SIS_PGI_1"/>
</dbReference>
<evidence type="ECO:0000313" key="10">
    <source>
        <dbReference type="EMBL" id="KXB42393.1"/>
    </source>
</evidence>
<dbReference type="GO" id="GO:0006096">
    <property type="term" value="P:glycolytic process"/>
    <property type="evidence" value="ECO:0007669"/>
    <property type="project" value="UniProtKB-UniRule"/>
</dbReference>
<dbReference type="STRING" id="1497955.HMPREF1872_00064"/>
<keyword evidence="3 8" id="KW-0312">Gluconeogenesis</keyword>
<comment type="caution">
    <text evidence="8">Lacks conserved residue(s) required for the propagation of feature annotation.</text>
</comment>
<dbReference type="PATRIC" id="fig|1497955.3.peg.64"/>
<keyword evidence="11" id="KW-1185">Reference proteome</keyword>
<evidence type="ECO:0000256" key="2">
    <source>
        <dbReference type="ARBA" id="ARBA00006604"/>
    </source>
</evidence>
<dbReference type="GO" id="GO:0097367">
    <property type="term" value="F:carbohydrate derivative binding"/>
    <property type="evidence" value="ECO:0007669"/>
    <property type="project" value="InterPro"/>
</dbReference>
<evidence type="ECO:0000256" key="1">
    <source>
        <dbReference type="ARBA" id="ARBA00004926"/>
    </source>
</evidence>
<dbReference type="GO" id="GO:0006094">
    <property type="term" value="P:gluconeogenesis"/>
    <property type="evidence" value="ECO:0007669"/>
    <property type="project" value="UniProtKB-UniRule"/>
</dbReference>
<evidence type="ECO:0000256" key="3">
    <source>
        <dbReference type="ARBA" id="ARBA00022432"/>
    </source>
</evidence>
<dbReference type="AlphaFoldDB" id="A0A133YGS6"/>
<dbReference type="OrthoDB" id="140919at2"/>
<gene>
    <name evidence="8" type="primary">pgi</name>
    <name evidence="10" type="ORF">HMPREF1872_00064</name>
</gene>
<dbReference type="PROSITE" id="PS00174">
    <property type="entry name" value="P_GLUCOSE_ISOMERASE_2"/>
    <property type="match status" value="1"/>
</dbReference>
<dbReference type="FunFam" id="3.40.50.10490:FF:000015">
    <property type="entry name" value="Glucose-6-phosphate isomerase"/>
    <property type="match status" value="1"/>
</dbReference>
<dbReference type="FunFam" id="3.40.50.10490:FF:000016">
    <property type="entry name" value="Glucose-6-phosphate isomerase"/>
    <property type="match status" value="1"/>
</dbReference>
<evidence type="ECO:0000256" key="9">
    <source>
        <dbReference type="RuleBase" id="RU000612"/>
    </source>
</evidence>
<dbReference type="GO" id="GO:0051156">
    <property type="term" value="P:glucose 6-phosphate metabolic process"/>
    <property type="evidence" value="ECO:0007669"/>
    <property type="project" value="TreeGrafter"/>
</dbReference>
<comment type="function">
    <text evidence="8">Catalyzes the reversible isomerization of glucose-6-phosphate to fructose-6-phosphate.</text>
</comment>
<dbReference type="InterPro" id="IPR035482">
    <property type="entry name" value="SIS_PGI_2"/>
</dbReference>
<name>A0A133YGS6_9FIRM</name>
<dbReference type="EMBL" id="LSCV01000002">
    <property type="protein sequence ID" value="KXB42393.1"/>
    <property type="molecule type" value="Genomic_DNA"/>
</dbReference>
<proteinExistence type="inferred from homology"/>
<keyword evidence="4 8" id="KW-0963">Cytoplasm</keyword>
<keyword evidence="6 8" id="KW-0413">Isomerase</keyword>
<comment type="pathway">
    <text evidence="1 8 9">Carbohydrate degradation; glycolysis; D-glyceraldehyde 3-phosphate and glycerone phosphate from D-glucose: step 2/4.</text>
</comment>
<evidence type="ECO:0000256" key="6">
    <source>
        <dbReference type="ARBA" id="ARBA00023235"/>
    </source>
</evidence>
<evidence type="ECO:0000256" key="5">
    <source>
        <dbReference type="ARBA" id="ARBA00023152"/>
    </source>
</evidence>
<comment type="pathway">
    <text evidence="8">Carbohydrate biosynthesis; gluconeogenesis.</text>
</comment>
<dbReference type="SUPFAM" id="SSF53697">
    <property type="entry name" value="SIS domain"/>
    <property type="match status" value="1"/>
</dbReference>
<dbReference type="PANTHER" id="PTHR11469:SF1">
    <property type="entry name" value="GLUCOSE-6-PHOSPHATE ISOMERASE"/>
    <property type="match status" value="1"/>
</dbReference>
<dbReference type="RefSeq" id="WP_066712263.1">
    <property type="nucleotide sequence ID" value="NZ_CP118869.1"/>
</dbReference>
<protein>
    <recommendedName>
        <fullName evidence="8">Glucose-6-phosphate isomerase</fullName>
        <shortName evidence="8">GPI</shortName>
        <ecNumber evidence="8">5.3.1.9</ecNumber>
    </recommendedName>
    <alternativeName>
        <fullName evidence="8">Phosphoglucose isomerase</fullName>
        <shortName evidence="8">PGI</shortName>
    </alternativeName>
    <alternativeName>
        <fullName evidence="8">Phosphohexose isomerase</fullName>
        <shortName evidence="8">PHI</shortName>
    </alternativeName>
</protein>
<feature type="active site" evidence="8">
    <location>
        <position position="419"/>
    </location>
</feature>
<dbReference type="GO" id="GO:0048029">
    <property type="term" value="F:monosaccharide binding"/>
    <property type="evidence" value="ECO:0007669"/>
    <property type="project" value="TreeGrafter"/>
</dbReference>
<dbReference type="PROSITE" id="PS00765">
    <property type="entry name" value="P_GLUCOSE_ISOMERASE_1"/>
    <property type="match status" value="1"/>
</dbReference>
<comment type="catalytic activity">
    <reaction evidence="7 8 9">
        <text>alpha-D-glucose 6-phosphate = beta-D-fructose 6-phosphate</text>
        <dbReference type="Rhea" id="RHEA:11816"/>
        <dbReference type="ChEBI" id="CHEBI:57634"/>
        <dbReference type="ChEBI" id="CHEBI:58225"/>
        <dbReference type="EC" id="5.3.1.9"/>
    </reaction>
</comment>
<dbReference type="GO" id="GO:0004347">
    <property type="term" value="F:glucose-6-phosphate isomerase activity"/>
    <property type="evidence" value="ECO:0007669"/>
    <property type="project" value="UniProtKB-UniRule"/>
</dbReference>
<dbReference type="InterPro" id="IPR046348">
    <property type="entry name" value="SIS_dom_sf"/>
</dbReference>
<dbReference type="Proteomes" id="UP000070080">
    <property type="component" value="Unassembled WGS sequence"/>
</dbReference>
<organism evidence="10 11">
    <name type="scientific">Amygdalobacter nucleatus</name>
    <dbReference type="NCBI Taxonomy" id="3029274"/>
    <lineage>
        <taxon>Bacteria</taxon>
        <taxon>Bacillati</taxon>
        <taxon>Bacillota</taxon>
        <taxon>Clostridia</taxon>
        <taxon>Eubacteriales</taxon>
        <taxon>Oscillospiraceae</taxon>
        <taxon>Amygdalobacter</taxon>
    </lineage>
</organism>
<dbReference type="InterPro" id="IPR018189">
    <property type="entry name" value="Phosphoglucose_isomerase_CS"/>
</dbReference>
<dbReference type="PANTHER" id="PTHR11469">
    <property type="entry name" value="GLUCOSE-6-PHOSPHATE ISOMERASE"/>
    <property type="match status" value="1"/>
</dbReference>
<accession>A0A133YGS6</accession>